<keyword evidence="5" id="KW-0963">Cytoplasm</keyword>
<evidence type="ECO:0000256" key="2">
    <source>
        <dbReference type="ARBA" id="ARBA00004604"/>
    </source>
</evidence>
<accession>A0A9Q0MV91</accession>
<name>A0A9Q0MV91_9DIPT</name>
<comment type="similarity">
    <text evidence="3">Belongs to the RNase PH family.</text>
</comment>
<feature type="compositionally biased region" description="Acidic residues" evidence="11">
    <location>
        <begin position="333"/>
        <end position="344"/>
    </location>
</feature>
<evidence type="ECO:0000256" key="5">
    <source>
        <dbReference type="ARBA" id="ARBA00022490"/>
    </source>
</evidence>
<dbReference type="GO" id="GO:0034473">
    <property type="term" value="P:U1 snRNA 3'-end processing"/>
    <property type="evidence" value="ECO:0007669"/>
    <property type="project" value="TreeGrafter"/>
</dbReference>
<dbReference type="EMBL" id="WJQU01000003">
    <property type="protein sequence ID" value="KAJ6638647.1"/>
    <property type="molecule type" value="Genomic_DNA"/>
</dbReference>
<dbReference type="GO" id="GO:0071038">
    <property type="term" value="P:TRAMP-dependent tRNA surveillance pathway"/>
    <property type="evidence" value="ECO:0007669"/>
    <property type="project" value="TreeGrafter"/>
</dbReference>
<comment type="subcellular location">
    <subcellularLocation>
        <location evidence="1">Cytoplasm</location>
    </subcellularLocation>
    <subcellularLocation>
        <location evidence="2">Nucleus</location>
        <location evidence="2">Nucleolus</location>
    </subcellularLocation>
</comment>
<evidence type="ECO:0000259" key="12">
    <source>
        <dbReference type="Pfam" id="PF01138"/>
    </source>
</evidence>
<dbReference type="GO" id="GO:0071035">
    <property type="term" value="P:nuclear polyadenylation-dependent rRNA catabolic process"/>
    <property type="evidence" value="ECO:0007669"/>
    <property type="project" value="TreeGrafter"/>
</dbReference>
<evidence type="ECO:0000256" key="11">
    <source>
        <dbReference type="SAM" id="MobiDB-lite"/>
    </source>
</evidence>
<dbReference type="SUPFAM" id="SSF55666">
    <property type="entry name" value="Ribonuclease PH domain 2-like"/>
    <property type="match status" value="1"/>
</dbReference>
<feature type="domain" description="Exoribonuclease phosphorolytic" evidence="12">
    <location>
        <begin position="12"/>
        <end position="144"/>
    </location>
</feature>
<dbReference type="OrthoDB" id="10264038at2759"/>
<dbReference type="GO" id="GO:0034476">
    <property type="term" value="P:U5 snRNA 3'-end processing"/>
    <property type="evidence" value="ECO:0007669"/>
    <property type="project" value="TreeGrafter"/>
</dbReference>
<dbReference type="InterPro" id="IPR050590">
    <property type="entry name" value="Exosome_comp_Rrp42_subfam"/>
</dbReference>
<evidence type="ECO:0000259" key="13">
    <source>
        <dbReference type="Pfam" id="PF03725"/>
    </source>
</evidence>
<dbReference type="GO" id="GO:0000177">
    <property type="term" value="C:cytoplasmic exosome (RNase complex)"/>
    <property type="evidence" value="ECO:0007669"/>
    <property type="project" value="TreeGrafter"/>
</dbReference>
<evidence type="ECO:0000256" key="6">
    <source>
        <dbReference type="ARBA" id="ARBA00022552"/>
    </source>
</evidence>
<dbReference type="Proteomes" id="UP001151699">
    <property type="component" value="Chromosome X"/>
</dbReference>
<sequence>MYLRLDGRDLGEFRPIKIHFGSDWGSVHVSLGETRVLAQVTCEVAQPKSTRPNEGLLFMKVEIGPMAAPHFEANRTSDLSIQVNRILERALKDSRCIDLESLCIIAEEKVWNLRVDLNVLNHEGNIIDCASIAALTALAHFKRPDVTTTGDEFIIHTHAEKDPIPIVLHHYPVCISYAIFNNGGTSVADPTAMEERVAEANLVFGLNSYKELCGIHFGGITLTSSELLLQCASRGAKRAKLVVDQIKDALQKDETSRSLNQLVGFTECVRMNKITSMKQDRLSIKLKRFKLNDADESDDDEPRSDDNEKYEDKVQVLNDTSAILIPQKWMPESDVEDSDEVDDEGDHKMAEEPAVAK</sequence>
<keyword evidence="9" id="KW-0539">Nucleus</keyword>
<reference evidence="14" key="1">
    <citation type="submission" date="2022-07" db="EMBL/GenBank/DDBJ databases">
        <authorList>
            <person name="Trinca V."/>
            <person name="Uliana J.V.C."/>
            <person name="Torres T.T."/>
            <person name="Ward R.J."/>
            <person name="Monesi N."/>
        </authorList>
    </citation>
    <scope>NUCLEOTIDE SEQUENCE</scope>
    <source>
        <strain evidence="14">HSMRA1968</strain>
        <tissue evidence="14">Whole embryos</tissue>
    </source>
</reference>
<evidence type="ECO:0000256" key="9">
    <source>
        <dbReference type="ARBA" id="ARBA00023242"/>
    </source>
</evidence>
<proteinExistence type="inferred from homology"/>
<dbReference type="Pfam" id="PF03725">
    <property type="entry name" value="RNase_PH_C"/>
    <property type="match status" value="1"/>
</dbReference>
<keyword evidence="6" id="KW-0698">rRNA processing</keyword>
<dbReference type="Gene3D" id="3.30.230.70">
    <property type="entry name" value="GHMP Kinase, N-terminal domain"/>
    <property type="match status" value="1"/>
</dbReference>
<evidence type="ECO:0000256" key="4">
    <source>
        <dbReference type="ARBA" id="ARBA00019572"/>
    </source>
</evidence>
<gene>
    <name evidence="14" type="primary">exosc9</name>
    <name evidence="14" type="ORF">Bhyg_11384</name>
</gene>
<feature type="compositionally biased region" description="Acidic residues" evidence="11">
    <location>
        <begin position="294"/>
        <end position="303"/>
    </location>
</feature>
<dbReference type="SUPFAM" id="SSF54211">
    <property type="entry name" value="Ribosomal protein S5 domain 2-like"/>
    <property type="match status" value="1"/>
</dbReference>
<dbReference type="InterPro" id="IPR020568">
    <property type="entry name" value="Ribosomal_Su5_D2-typ_SF"/>
</dbReference>
<evidence type="ECO:0000313" key="14">
    <source>
        <dbReference type="EMBL" id="KAJ6638647.1"/>
    </source>
</evidence>
<feature type="domain" description="Exoribonuclease phosphorolytic" evidence="13">
    <location>
        <begin position="170"/>
        <end position="232"/>
    </location>
</feature>
<dbReference type="GO" id="GO:0000176">
    <property type="term" value="C:nuclear exosome (RNase complex)"/>
    <property type="evidence" value="ECO:0007669"/>
    <property type="project" value="TreeGrafter"/>
</dbReference>
<evidence type="ECO:0000256" key="10">
    <source>
        <dbReference type="ARBA" id="ARBA00032660"/>
    </source>
</evidence>
<evidence type="ECO:0000256" key="3">
    <source>
        <dbReference type="ARBA" id="ARBA00006678"/>
    </source>
</evidence>
<comment type="caution">
    <text evidence="14">The sequence shown here is derived from an EMBL/GenBank/DDBJ whole genome shotgun (WGS) entry which is preliminary data.</text>
</comment>
<organism evidence="14 15">
    <name type="scientific">Pseudolycoriella hygida</name>
    <dbReference type="NCBI Taxonomy" id="35572"/>
    <lineage>
        <taxon>Eukaryota</taxon>
        <taxon>Metazoa</taxon>
        <taxon>Ecdysozoa</taxon>
        <taxon>Arthropoda</taxon>
        <taxon>Hexapoda</taxon>
        <taxon>Insecta</taxon>
        <taxon>Pterygota</taxon>
        <taxon>Neoptera</taxon>
        <taxon>Endopterygota</taxon>
        <taxon>Diptera</taxon>
        <taxon>Nematocera</taxon>
        <taxon>Sciaroidea</taxon>
        <taxon>Sciaridae</taxon>
        <taxon>Pseudolycoriella</taxon>
    </lineage>
</organism>
<dbReference type="GO" id="GO:0034475">
    <property type="term" value="P:U4 snRNA 3'-end processing"/>
    <property type="evidence" value="ECO:0007669"/>
    <property type="project" value="TreeGrafter"/>
</dbReference>
<dbReference type="InterPro" id="IPR015847">
    <property type="entry name" value="ExoRNase_PH_dom2"/>
</dbReference>
<dbReference type="PANTHER" id="PTHR11097:SF14">
    <property type="entry name" value="EXOSOME COMPLEX COMPONENT RRP45"/>
    <property type="match status" value="1"/>
</dbReference>
<dbReference type="CDD" id="cd11368">
    <property type="entry name" value="RNase_PH_RRP45"/>
    <property type="match status" value="1"/>
</dbReference>
<dbReference type="PANTHER" id="PTHR11097">
    <property type="entry name" value="EXOSOME COMPLEX EXONUCLEASE RIBOSOMAL RNA PROCESSING PROTEIN"/>
    <property type="match status" value="1"/>
</dbReference>
<evidence type="ECO:0000256" key="8">
    <source>
        <dbReference type="ARBA" id="ARBA00022884"/>
    </source>
</evidence>
<dbReference type="GO" id="GO:0035925">
    <property type="term" value="F:mRNA 3'-UTR AU-rich region binding"/>
    <property type="evidence" value="ECO:0007669"/>
    <property type="project" value="TreeGrafter"/>
</dbReference>
<dbReference type="InterPro" id="IPR036345">
    <property type="entry name" value="ExoRNase_PH_dom2_sf"/>
</dbReference>
<feature type="compositionally biased region" description="Basic and acidic residues" evidence="11">
    <location>
        <begin position="304"/>
        <end position="314"/>
    </location>
</feature>
<dbReference type="AlphaFoldDB" id="A0A9Q0MV91"/>
<feature type="region of interest" description="Disordered" evidence="11">
    <location>
        <begin position="293"/>
        <end position="357"/>
    </location>
</feature>
<evidence type="ECO:0000313" key="15">
    <source>
        <dbReference type="Proteomes" id="UP001151699"/>
    </source>
</evidence>
<evidence type="ECO:0000256" key="7">
    <source>
        <dbReference type="ARBA" id="ARBA00022835"/>
    </source>
</evidence>
<dbReference type="Pfam" id="PF01138">
    <property type="entry name" value="RNase_PH"/>
    <property type="match status" value="1"/>
</dbReference>
<dbReference type="GO" id="GO:0005730">
    <property type="term" value="C:nucleolus"/>
    <property type="evidence" value="ECO:0007669"/>
    <property type="project" value="UniProtKB-SubCell"/>
</dbReference>
<dbReference type="InterPro" id="IPR033100">
    <property type="entry name" value="Rrp45"/>
</dbReference>
<keyword evidence="15" id="KW-1185">Reference proteome</keyword>
<evidence type="ECO:0000256" key="1">
    <source>
        <dbReference type="ARBA" id="ARBA00004496"/>
    </source>
</evidence>
<feature type="non-terminal residue" evidence="14">
    <location>
        <position position="1"/>
    </location>
</feature>
<keyword evidence="8" id="KW-0694">RNA-binding</keyword>
<dbReference type="GO" id="GO:0071028">
    <property type="term" value="P:nuclear mRNA surveillance"/>
    <property type="evidence" value="ECO:0007669"/>
    <property type="project" value="TreeGrafter"/>
</dbReference>
<protein>
    <recommendedName>
        <fullName evidence="4">Exosome complex component RRP45</fullName>
    </recommendedName>
    <alternativeName>
        <fullName evidence="10">Exosome component 9</fullName>
    </alternativeName>
</protein>
<keyword evidence="7" id="KW-0271">Exosome</keyword>
<dbReference type="GO" id="GO:0000467">
    <property type="term" value="P:exonucleolytic trimming to generate mature 3'-end of 5.8S rRNA from tricistronic rRNA transcript (SSU-rRNA, 5.8S rRNA, LSU-rRNA)"/>
    <property type="evidence" value="ECO:0007669"/>
    <property type="project" value="TreeGrafter"/>
</dbReference>
<dbReference type="GO" id="GO:0016075">
    <property type="term" value="P:rRNA catabolic process"/>
    <property type="evidence" value="ECO:0007669"/>
    <property type="project" value="TreeGrafter"/>
</dbReference>
<dbReference type="InterPro" id="IPR027408">
    <property type="entry name" value="PNPase/RNase_PH_dom_sf"/>
</dbReference>
<dbReference type="FunFam" id="3.30.230.70:FF:000005">
    <property type="entry name" value="Exosome complex component RRP45"/>
    <property type="match status" value="1"/>
</dbReference>
<dbReference type="InterPro" id="IPR001247">
    <property type="entry name" value="ExoRNase_PH_dom1"/>
</dbReference>